<proteinExistence type="predicted"/>
<dbReference type="EMBL" id="UYWY01019387">
    <property type="protein sequence ID" value="VDM36965.1"/>
    <property type="molecule type" value="Genomic_DNA"/>
</dbReference>
<sequence>MPYVTRNRIPHILYFETSNRTLSDITEEEDSVEQTRSSPCAMYSENGETQSTTSQMFHSCYGEAQSQIVNSMPNVGVLYSSDLRSPRLDSYKVLSGAQNPGFYPAVYPQEYFIARYPSNNIRNGPNECRVEAKHDLVGMNHTDTQEGSRWYIGASMTPQEGNEWNFFERWRALTAKDKGTTSNISEPEHLDAHQFLSLSGKASGRNSNSKNESEILNDVLKTYQKCIDCAKLENAKSGTKVTEGYCCICEKDLYHDTGTEPSAVLRIYVAPVRTLHLLKCPLKLFEH</sequence>
<dbReference type="AlphaFoldDB" id="A0A183UB69"/>
<accession>A0A183UB69</accession>
<dbReference type="WBParaSite" id="TCNE_0000573901-mRNA-1">
    <property type="protein sequence ID" value="TCNE_0000573901-mRNA-1"/>
    <property type="gene ID" value="TCNE_0000573901"/>
</dbReference>
<reference evidence="3" key="1">
    <citation type="submission" date="2016-06" db="UniProtKB">
        <authorList>
            <consortium name="WormBaseParasite"/>
        </authorList>
    </citation>
    <scope>IDENTIFICATION</scope>
</reference>
<evidence type="ECO:0000313" key="2">
    <source>
        <dbReference type="Proteomes" id="UP000050794"/>
    </source>
</evidence>
<keyword evidence="2" id="KW-1185">Reference proteome</keyword>
<protein>
    <submittedName>
        <fullName evidence="3">GATA-type domain-containing protein</fullName>
    </submittedName>
</protein>
<dbReference type="Proteomes" id="UP000050794">
    <property type="component" value="Unassembled WGS sequence"/>
</dbReference>
<gene>
    <name evidence="1" type="ORF">TCNE_LOCUS5739</name>
</gene>
<reference evidence="1 2" key="2">
    <citation type="submission" date="2018-11" db="EMBL/GenBank/DDBJ databases">
        <authorList>
            <consortium name="Pathogen Informatics"/>
        </authorList>
    </citation>
    <scope>NUCLEOTIDE SEQUENCE [LARGE SCALE GENOMIC DNA]</scope>
</reference>
<organism evidence="2 3">
    <name type="scientific">Toxocara canis</name>
    <name type="common">Canine roundworm</name>
    <dbReference type="NCBI Taxonomy" id="6265"/>
    <lineage>
        <taxon>Eukaryota</taxon>
        <taxon>Metazoa</taxon>
        <taxon>Ecdysozoa</taxon>
        <taxon>Nematoda</taxon>
        <taxon>Chromadorea</taxon>
        <taxon>Rhabditida</taxon>
        <taxon>Spirurina</taxon>
        <taxon>Ascaridomorpha</taxon>
        <taxon>Ascaridoidea</taxon>
        <taxon>Toxocaridae</taxon>
        <taxon>Toxocara</taxon>
    </lineage>
</organism>
<evidence type="ECO:0000313" key="1">
    <source>
        <dbReference type="EMBL" id="VDM36965.1"/>
    </source>
</evidence>
<evidence type="ECO:0000313" key="3">
    <source>
        <dbReference type="WBParaSite" id="TCNE_0000573901-mRNA-1"/>
    </source>
</evidence>
<name>A0A183UB69_TOXCA</name>